<keyword evidence="3" id="KW-1185">Reference proteome</keyword>
<dbReference type="EMBL" id="DF820466">
    <property type="protein sequence ID" value="GAK57892.1"/>
    <property type="molecule type" value="Genomic_DNA"/>
</dbReference>
<name>A0A081BZY7_VECG1</name>
<dbReference type="GO" id="GO:0016757">
    <property type="term" value="F:glycosyltransferase activity"/>
    <property type="evidence" value="ECO:0007669"/>
    <property type="project" value="InterPro"/>
</dbReference>
<evidence type="ECO:0000313" key="2">
    <source>
        <dbReference type="EMBL" id="GAK57892.1"/>
    </source>
</evidence>
<accession>A0A081BZY7</accession>
<evidence type="ECO:0000313" key="3">
    <source>
        <dbReference type="Proteomes" id="UP000030661"/>
    </source>
</evidence>
<dbReference type="PANTHER" id="PTHR12526">
    <property type="entry name" value="GLYCOSYLTRANSFERASE"/>
    <property type="match status" value="1"/>
</dbReference>
<organism evidence="2">
    <name type="scientific">Vecturithrix granuli</name>
    <dbReference type="NCBI Taxonomy" id="1499967"/>
    <lineage>
        <taxon>Bacteria</taxon>
        <taxon>Candidatus Moduliflexota</taxon>
        <taxon>Candidatus Vecturitrichia</taxon>
        <taxon>Candidatus Vecturitrichales</taxon>
        <taxon>Candidatus Vecturitrichaceae</taxon>
        <taxon>Candidatus Vecturithrix</taxon>
    </lineage>
</organism>
<keyword evidence="2" id="KW-0808">Transferase</keyword>
<dbReference type="SUPFAM" id="SSF53756">
    <property type="entry name" value="UDP-Glycosyltransferase/glycogen phosphorylase"/>
    <property type="match status" value="1"/>
</dbReference>
<dbReference type="PANTHER" id="PTHR12526:SF630">
    <property type="entry name" value="GLYCOSYLTRANSFERASE"/>
    <property type="match status" value="1"/>
</dbReference>
<dbReference type="Proteomes" id="UP000030661">
    <property type="component" value="Unassembled WGS sequence"/>
</dbReference>
<reference evidence="2" key="1">
    <citation type="journal article" date="2015" name="PeerJ">
        <title>First genomic representation of candidate bacterial phylum KSB3 points to enhanced environmental sensing as a trigger of wastewater bulking.</title>
        <authorList>
            <person name="Sekiguchi Y."/>
            <person name="Ohashi A."/>
            <person name="Parks D.H."/>
            <person name="Yamauchi T."/>
            <person name="Tyson G.W."/>
            <person name="Hugenholtz P."/>
        </authorList>
    </citation>
    <scope>NUCLEOTIDE SEQUENCE [LARGE SCALE GENOMIC DNA]</scope>
</reference>
<dbReference type="AlphaFoldDB" id="A0A081BZY7"/>
<dbReference type="Gene3D" id="3.40.50.2000">
    <property type="entry name" value="Glycogen Phosphorylase B"/>
    <property type="match status" value="2"/>
</dbReference>
<dbReference type="eggNOG" id="COG0438">
    <property type="taxonomic scope" value="Bacteria"/>
</dbReference>
<dbReference type="STRING" id="1499967.U27_04864"/>
<protein>
    <submittedName>
        <fullName evidence="2">Glycosyltransferase</fullName>
    </submittedName>
</protein>
<sequence length="351" mass="40011">MKCIFICQEVDLSRPIQATAVTWIREFACHQDMEHVFVFTLRAGEFSLPDNVTVFSFQQQHRVGTLISFYAQIVHLLRSHHIDFFWVNQGGPYPVLLLPLKLLLHKPIFHWKAHPYIGPAMRFYARFCDTKIFTSTPTAFPMPLKKVCAVGQGIDTTQFRPLNVEKTGDLVTVGRIAASKQLLEIVEILKVCDERYGIRYRFDIYGEAFEKDRAYQEALQCRIAQYGLSSYVTLKGAIRHDQLPVTLNTYRVFLNFSKTALDKAVVEAMSCGLPVLTSNPCTVEIFPADVASLLVVPQENIMQQAEMLHALFSKSEAERETLGKRLREVVIQQHSVEGLIEKIVKEIKNTS</sequence>
<proteinExistence type="predicted"/>
<dbReference type="HOGENOM" id="CLU_789072_0_0_0"/>
<dbReference type="CDD" id="cd03801">
    <property type="entry name" value="GT4_PimA-like"/>
    <property type="match status" value="1"/>
</dbReference>
<evidence type="ECO:0000259" key="1">
    <source>
        <dbReference type="Pfam" id="PF00534"/>
    </source>
</evidence>
<feature type="domain" description="Glycosyl transferase family 1" evidence="1">
    <location>
        <begin position="160"/>
        <end position="325"/>
    </location>
</feature>
<dbReference type="InterPro" id="IPR001296">
    <property type="entry name" value="Glyco_trans_1"/>
</dbReference>
<dbReference type="Pfam" id="PF00534">
    <property type="entry name" value="Glycos_transf_1"/>
    <property type="match status" value="1"/>
</dbReference>
<gene>
    <name evidence="2" type="ORF">U27_04864</name>
</gene>